<accession>A0A9E6R5F0</accession>
<gene>
    <name evidence="1" type="ORF">K6K41_16010</name>
</gene>
<dbReference type="GO" id="GO:0003677">
    <property type="term" value="F:DNA binding"/>
    <property type="evidence" value="ECO:0007669"/>
    <property type="project" value="InterPro"/>
</dbReference>
<evidence type="ECO:0000313" key="1">
    <source>
        <dbReference type="EMBL" id="QZN98540.1"/>
    </source>
</evidence>
<dbReference type="Proteomes" id="UP000825701">
    <property type="component" value="Chromosome"/>
</dbReference>
<dbReference type="KEGG" id="cmet:K6K41_16010"/>
<dbReference type="InterPro" id="IPR009044">
    <property type="entry name" value="ssDNA-bd_transcriptional_reg"/>
</dbReference>
<sequence length="85" mass="9465">MRDRIVAHLRKNDLSSLVVRLTTFRGRRCVDVRVYDDPVFEKGFAATSVGVSIRPDLLRSMIEALEAAEQAAIREGLISPIVPPC</sequence>
<reference evidence="1" key="1">
    <citation type="submission" date="2021-08" db="EMBL/GenBank/DDBJ databases">
        <authorList>
            <person name="Zhang H."/>
            <person name="Xu M."/>
            <person name="Yu Z."/>
            <person name="Yang L."/>
            <person name="Cai Y."/>
        </authorList>
    </citation>
    <scope>NUCLEOTIDE SEQUENCE</scope>
    <source>
        <strain evidence="1">CHL1</strain>
    </source>
</reference>
<dbReference type="RefSeq" id="WP_261401472.1">
    <property type="nucleotide sequence ID" value="NZ_CP081869.1"/>
</dbReference>
<organism evidence="1 2">
    <name type="scientific">Chenggangzhangella methanolivorans</name>
    <dbReference type="NCBI Taxonomy" id="1437009"/>
    <lineage>
        <taxon>Bacteria</taxon>
        <taxon>Pseudomonadati</taxon>
        <taxon>Pseudomonadota</taxon>
        <taxon>Alphaproteobacteria</taxon>
        <taxon>Hyphomicrobiales</taxon>
        <taxon>Methylopilaceae</taxon>
        <taxon>Chenggangzhangella</taxon>
    </lineage>
</organism>
<evidence type="ECO:0000313" key="2">
    <source>
        <dbReference type="Proteomes" id="UP000825701"/>
    </source>
</evidence>
<dbReference type="Gene3D" id="2.30.31.10">
    <property type="entry name" value="Transcriptional Coactivator Pc4, Chain A"/>
    <property type="match status" value="1"/>
</dbReference>
<protein>
    <recommendedName>
        <fullName evidence="3">Transcriptional coactivator p15 (PC4) C-terminal domain-containing protein</fullName>
    </recommendedName>
</protein>
<dbReference type="GO" id="GO:0006355">
    <property type="term" value="P:regulation of DNA-templated transcription"/>
    <property type="evidence" value="ECO:0007669"/>
    <property type="project" value="InterPro"/>
</dbReference>
<dbReference type="EMBL" id="CP081869">
    <property type="protein sequence ID" value="QZN98540.1"/>
    <property type="molecule type" value="Genomic_DNA"/>
</dbReference>
<keyword evidence="2" id="KW-1185">Reference proteome</keyword>
<evidence type="ECO:0008006" key="3">
    <source>
        <dbReference type="Google" id="ProtNLM"/>
    </source>
</evidence>
<proteinExistence type="predicted"/>
<name>A0A9E6R5F0_9HYPH</name>
<dbReference type="AlphaFoldDB" id="A0A9E6R5F0"/>